<dbReference type="GO" id="GO:0004527">
    <property type="term" value="F:exonuclease activity"/>
    <property type="evidence" value="ECO:0007669"/>
    <property type="project" value="UniProtKB-KW"/>
</dbReference>
<dbReference type="InterPro" id="IPR011108">
    <property type="entry name" value="RMMBL"/>
</dbReference>
<evidence type="ECO:0000256" key="3">
    <source>
        <dbReference type="ARBA" id="ARBA00022801"/>
    </source>
</evidence>
<evidence type="ECO:0000256" key="5">
    <source>
        <dbReference type="ARBA" id="ARBA00022839"/>
    </source>
</evidence>
<dbReference type="GO" id="GO:0003723">
    <property type="term" value="F:RNA binding"/>
    <property type="evidence" value="ECO:0007669"/>
    <property type="project" value="UniProtKB-KW"/>
</dbReference>
<dbReference type="Pfam" id="PF00753">
    <property type="entry name" value="Lactamase_B"/>
    <property type="match status" value="1"/>
</dbReference>
<dbReference type="CDD" id="cd07714">
    <property type="entry name" value="RNaseJ_MBL-fold"/>
    <property type="match status" value="1"/>
</dbReference>
<evidence type="ECO:0000256" key="6">
    <source>
        <dbReference type="ARBA" id="ARBA00022884"/>
    </source>
</evidence>
<protein>
    <submittedName>
        <fullName evidence="8">Beta-lactamase domain protein</fullName>
    </submittedName>
</protein>
<keyword evidence="4" id="KW-0862">Zinc</keyword>
<dbReference type="EMBL" id="GG745584">
    <property type="protein sequence ID" value="EFD92508.1"/>
    <property type="molecule type" value="Genomic_DNA"/>
</dbReference>
<dbReference type="PANTHER" id="PTHR43694">
    <property type="entry name" value="RIBONUCLEASE J"/>
    <property type="match status" value="1"/>
</dbReference>
<gene>
    <name evidence="8" type="ORF">BJBARM5_0786</name>
</gene>
<dbReference type="SUPFAM" id="SSF56281">
    <property type="entry name" value="Metallo-hydrolase/oxidoreductase"/>
    <property type="match status" value="1"/>
</dbReference>
<dbReference type="Gene3D" id="3.40.50.10710">
    <property type="entry name" value="Metallo-hydrolase/oxidoreductase"/>
    <property type="match status" value="1"/>
</dbReference>
<dbReference type="InterPro" id="IPR042173">
    <property type="entry name" value="RNase_J_2"/>
</dbReference>
<evidence type="ECO:0000256" key="1">
    <source>
        <dbReference type="ARBA" id="ARBA00022722"/>
    </source>
</evidence>
<dbReference type="AlphaFoldDB" id="D6GWA4"/>
<proteinExistence type="predicted"/>
<dbReference type="Gene3D" id="3.60.15.10">
    <property type="entry name" value="Ribonuclease Z/Hydroxyacylglutathione hydrolase-like"/>
    <property type="match status" value="1"/>
</dbReference>
<dbReference type="InterPro" id="IPR036866">
    <property type="entry name" value="RibonucZ/Hydroxyglut_hydro"/>
</dbReference>
<dbReference type="InterPro" id="IPR055132">
    <property type="entry name" value="RNase_J_b_CASP"/>
</dbReference>
<evidence type="ECO:0000259" key="7">
    <source>
        <dbReference type="SMART" id="SM00849"/>
    </source>
</evidence>
<evidence type="ECO:0000256" key="2">
    <source>
        <dbReference type="ARBA" id="ARBA00022723"/>
    </source>
</evidence>
<dbReference type="Pfam" id="PF22505">
    <property type="entry name" value="RNase_J_b_CASP"/>
    <property type="match status" value="1"/>
</dbReference>
<keyword evidence="5" id="KW-0269">Exonuclease</keyword>
<evidence type="ECO:0000313" key="9">
    <source>
        <dbReference type="Proteomes" id="UP000009376"/>
    </source>
</evidence>
<keyword evidence="6" id="KW-0694">RNA-binding</keyword>
<keyword evidence="1" id="KW-0540">Nuclease</keyword>
<dbReference type="GO" id="GO:0046872">
    <property type="term" value="F:metal ion binding"/>
    <property type="evidence" value="ECO:0007669"/>
    <property type="project" value="UniProtKB-KW"/>
</dbReference>
<evidence type="ECO:0000256" key="4">
    <source>
        <dbReference type="ARBA" id="ARBA00022833"/>
    </source>
</evidence>
<reference evidence="8 9" key="1">
    <citation type="journal article" date="2010" name="Proc. Natl. Acad. Sci. U.S.A.">
        <title>Enigmatic, ultrasmall, uncultivated Archaea.</title>
        <authorList>
            <person name="Baker B.J."/>
            <person name="Comolli L.R."/>
            <person name="Dick G.J."/>
            <person name="Hauser L.J."/>
            <person name="Hyatt D."/>
            <person name="Dill B.D."/>
            <person name="Land M.L."/>
            <person name="Verberkmoes N.C."/>
            <person name="Hettich R.L."/>
            <person name="Banfield J.F."/>
        </authorList>
    </citation>
    <scope>NUCLEOTIDE SEQUENCE [LARGE SCALE GENOMIC DNA]</scope>
</reference>
<accession>D6GWA4</accession>
<dbReference type="PANTHER" id="PTHR43694:SF1">
    <property type="entry name" value="RIBONUCLEASE J"/>
    <property type="match status" value="1"/>
</dbReference>
<dbReference type="InterPro" id="IPR001279">
    <property type="entry name" value="Metallo-B-lactamas"/>
</dbReference>
<dbReference type="Proteomes" id="UP000009376">
    <property type="component" value="Unassembled WGS sequence"/>
</dbReference>
<sequence length="443" mass="49568">MIKVKAFGGYNKIGKSMTAIDVDGEIVITDMGADIERLVNFEEDKNDISISDLTALIDNGVIPDDRDFFMKEGKKVKAIVLTHGHLDHIWAVPFLSQKYMCPVIATPFAIKIIENLMKNFKIKSVRLIPLNTGTSYKISDNIKLELVNITHSIPNSSLIALHTKYGVIVYANDWKFDNNPTLGKKPDYDKLEALRKEGIFLLISDSTNADVDGYTFSESIVKTMLEDIIKKTLDNKTIFISTFSSHIARIKNITEISRKLNRNVMIFGRSMDMYIKSAISTSVINKGTLPEVAFRREQINGLLKHVYDKPGKYVIICTGHQGEKGAFLDKLVTGQYGYRLSGDDAVIFSSRTIPTPLNEANKGMLMNALESLNVNVADNVHVSGHASKNDHKLMIKMLMPKHLIPSHGGIDKMSANIELAREFGYELNKNSHLLFDGQEISLE</sequence>
<dbReference type="SMART" id="SM00849">
    <property type="entry name" value="Lactamase_B"/>
    <property type="match status" value="1"/>
</dbReference>
<name>D6GWA4_PARA5</name>
<evidence type="ECO:0000313" key="8">
    <source>
        <dbReference type="EMBL" id="EFD92508.1"/>
    </source>
</evidence>
<dbReference type="Pfam" id="PF07521">
    <property type="entry name" value="RMMBL"/>
    <property type="match status" value="1"/>
</dbReference>
<keyword evidence="3" id="KW-0378">Hydrolase</keyword>
<organism evidence="8 9">
    <name type="scientific">Candidatus Parvarchaeum acidophilus ARMAN-5</name>
    <dbReference type="NCBI Taxonomy" id="662762"/>
    <lineage>
        <taxon>Archaea</taxon>
        <taxon>Candidatus Parvarchaeota</taxon>
        <taxon>Candidatus Parvarchaeum</taxon>
    </lineage>
</organism>
<feature type="domain" description="Metallo-beta-lactamase" evidence="7">
    <location>
        <begin position="14"/>
        <end position="225"/>
    </location>
</feature>
<keyword evidence="2" id="KW-0479">Metal-binding</keyword>